<dbReference type="InterPro" id="IPR029058">
    <property type="entry name" value="AB_hydrolase_fold"/>
</dbReference>
<name>C1FHX4_MICCC</name>
<sequence>MDFLADASFLQTPLAEGLGLGSDVKSSAGGRPMVHRGFAARAREVRAHVRAAWRRARERGDRFVLCGHSLGGAVATLAAVAILAEADDDESRSAAAEALRCVAFASPPVGNSAWRRAVWERGWGPAFTNVCVPEDPVPRLLFTPRRGATVDAPRQPPTRDTSREANAARRLPRLVPMTQRRSDETQGDAGGGTGKSSYLRAAGRAIRPEYVHLGPIHHLLRGGRIVSSDAHTISDDEGVAGAAGGDVAATTDETREGGPGAIAAVRHAVLRHTMRTYRARMVELCDGAVGAKPGSHPRRPPSSTGILPRPVGTAIDATPNPRPMIAVAVVSVGEDGASFAASTSIRGLDLDLCDVKAGVKAEVRGWPCVVAHTSPMCSPSELAVRVSAPSFNGEKLPDADAGGPSVFGWAPMILSCGGDFGDARVGVRVTPRRVWVTAGDDVDVDDVTDVTDAFRETDGGWIDFRSVVSVERRRWSIRRLLGSLGGAPDRPPAPGDVFVVVTAGDVAEDGATVRVTPGTNVRDARRALLGALRRTERDALAHAADALFDDPRRRKSPFRQGFAFGAAAAAGAAFGAALRRDFEGEG</sequence>
<dbReference type="AlphaFoldDB" id="C1FHX4"/>
<evidence type="ECO:0000313" key="4">
    <source>
        <dbReference type="Proteomes" id="UP000002009"/>
    </source>
</evidence>
<dbReference type="InParanoid" id="C1FHX4"/>
<accession>C1FHX4</accession>
<evidence type="ECO:0000313" key="3">
    <source>
        <dbReference type="EMBL" id="ACO69625.1"/>
    </source>
</evidence>
<dbReference type="PANTHER" id="PTHR47523">
    <property type="entry name" value="F21O3.11 PROTEIN"/>
    <property type="match status" value="1"/>
</dbReference>
<dbReference type="Pfam" id="PF01764">
    <property type="entry name" value="Lipase_3"/>
    <property type="match status" value="1"/>
</dbReference>
<gene>
    <name evidence="3" type="ORF">MICPUN_102525</name>
</gene>
<dbReference type="eggNOG" id="ENOG502QQK6">
    <property type="taxonomic scope" value="Eukaryota"/>
</dbReference>
<proteinExistence type="predicted"/>
<evidence type="ECO:0000259" key="2">
    <source>
        <dbReference type="Pfam" id="PF01764"/>
    </source>
</evidence>
<dbReference type="EMBL" id="CP001576">
    <property type="protein sequence ID" value="ACO69625.1"/>
    <property type="molecule type" value="Genomic_DNA"/>
</dbReference>
<feature type="region of interest" description="Disordered" evidence="1">
    <location>
        <begin position="290"/>
        <end position="318"/>
    </location>
</feature>
<dbReference type="RefSeq" id="XP_002508367.1">
    <property type="nucleotide sequence ID" value="XM_002508321.1"/>
</dbReference>
<evidence type="ECO:0000256" key="1">
    <source>
        <dbReference type="SAM" id="MobiDB-lite"/>
    </source>
</evidence>
<dbReference type="Proteomes" id="UP000002009">
    <property type="component" value="Chromosome 10"/>
</dbReference>
<dbReference type="KEGG" id="mis:MICPUN_102525"/>
<dbReference type="OrthoDB" id="438440at2759"/>
<dbReference type="InterPro" id="IPR002921">
    <property type="entry name" value="Fungal_lipase-type"/>
</dbReference>
<dbReference type="SUPFAM" id="SSF53474">
    <property type="entry name" value="alpha/beta-Hydrolases"/>
    <property type="match status" value="1"/>
</dbReference>
<dbReference type="Gene3D" id="3.40.50.1820">
    <property type="entry name" value="alpha/beta hydrolase"/>
    <property type="match status" value="1"/>
</dbReference>
<dbReference type="GO" id="GO:0006629">
    <property type="term" value="P:lipid metabolic process"/>
    <property type="evidence" value="ECO:0007669"/>
    <property type="project" value="InterPro"/>
</dbReference>
<feature type="region of interest" description="Disordered" evidence="1">
    <location>
        <begin position="144"/>
        <end position="196"/>
    </location>
</feature>
<dbReference type="GeneID" id="8246645"/>
<keyword evidence="4" id="KW-1185">Reference proteome</keyword>
<feature type="domain" description="Fungal lipase-type" evidence="2">
    <location>
        <begin position="31"/>
        <end position="142"/>
    </location>
</feature>
<protein>
    <recommendedName>
        <fullName evidence="2">Fungal lipase-type domain-containing protein</fullName>
    </recommendedName>
</protein>
<organism evidence="3 4">
    <name type="scientific">Micromonas commoda (strain RCC299 / NOUM17 / CCMP2709)</name>
    <name type="common">Picoplanktonic green alga</name>
    <dbReference type="NCBI Taxonomy" id="296587"/>
    <lineage>
        <taxon>Eukaryota</taxon>
        <taxon>Viridiplantae</taxon>
        <taxon>Chlorophyta</taxon>
        <taxon>Mamiellophyceae</taxon>
        <taxon>Mamiellales</taxon>
        <taxon>Mamiellaceae</taxon>
        <taxon>Micromonas</taxon>
    </lineage>
</organism>
<dbReference type="PANTHER" id="PTHR47523:SF1">
    <property type="entry name" value="F21O3.11 PROTEIN"/>
    <property type="match status" value="1"/>
</dbReference>
<reference evidence="3 4" key="1">
    <citation type="journal article" date="2009" name="Science">
        <title>Green evolution and dynamic adaptations revealed by genomes of the marine picoeukaryotes Micromonas.</title>
        <authorList>
            <person name="Worden A.Z."/>
            <person name="Lee J.H."/>
            <person name="Mock T."/>
            <person name="Rouze P."/>
            <person name="Simmons M.P."/>
            <person name="Aerts A.L."/>
            <person name="Allen A.E."/>
            <person name="Cuvelier M.L."/>
            <person name="Derelle E."/>
            <person name="Everett M.V."/>
            <person name="Foulon E."/>
            <person name="Grimwood J."/>
            <person name="Gundlach H."/>
            <person name="Henrissat B."/>
            <person name="Napoli C."/>
            <person name="McDonald S.M."/>
            <person name="Parker M.S."/>
            <person name="Rombauts S."/>
            <person name="Salamov A."/>
            <person name="Von Dassow P."/>
            <person name="Badger J.H."/>
            <person name="Coutinho P.M."/>
            <person name="Demir E."/>
            <person name="Dubchak I."/>
            <person name="Gentemann C."/>
            <person name="Eikrem W."/>
            <person name="Gready J.E."/>
            <person name="John U."/>
            <person name="Lanier W."/>
            <person name="Lindquist E.A."/>
            <person name="Lucas S."/>
            <person name="Mayer K.F."/>
            <person name="Moreau H."/>
            <person name="Not F."/>
            <person name="Otillar R."/>
            <person name="Panaud O."/>
            <person name="Pangilinan J."/>
            <person name="Paulsen I."/>
            <person name="Piegu B."/>
            <person name="Poliakov A."/>
            <person name="Robbens S."/>
            <person name="Schmutz J."/>
            <person name="Toulza E."/>
            <person name="Wyss T."/>
            <person name="Zelensky A."/>
            <person name="Zhou K."/>
            <person name="Armbrust E.V."/>
            <person name="Bhattacharya D."/>
            <person name="Goodenough U.W."/>
            <person name="Van de Peer Y."/>
            <person name="Grigoriev I.V."/>
        </authorList>
    </citation>
    <scope>NUCLEOTIDE SEQUENCE [LARGE SCALE GENOMIC DNA]</scope>
    <source>
        <strain evidence="4">RCC299 / NOUM17</strain>
    </source>
</reference>